<dbReference type="InterPro" id="IPR010718">
    <property type="entry name" value="DUF1294"/>
</dbReference>
<keyword evidence="1" id="KW-0472">Membrane</keyword>
<keyword evidence="1" id="KW-1133">Transmembrane helix</keyword>
<dbReference type="OrthoDB" id="1698854at2"/>
<keyword evidence="3" id="KW-1185">Reference proteome</keyword>
<proteinExistence type="predicted"/>
<organism evidence="2 3">
    <name type="scientific">Jeotgalibacillus alimentarius</name>
    <dbReference type="NCBI Taxonomy" id="135826"/>
    <lineage>
        <taxon>Bacteria</taxon>
        <taxon>Bacillati</taxon>
        <taxon>Bacillota</taxon>
        <taxon>Bacilli</taxon>
        <taxon>Bacillales</taxon>
        <taxon>Caryophanaceae</taxon>
        <taxon>Jeotgalibacillus</taxon>
    </lineage>
</organism>
<dbReference type="Proteomes" id="UP000031950">
    <property type="component" value="Unassembled WGS sequence"/>
</dbReference>
<evidence type="ECO:0008006" key="4">
    <source>
        <dbReference type="Google" id="ProtNLM"/>
    </source>
</evidence>
<accession>A0A0C2RSR0</accession>
<keyword evidence="1" id="KW-0812">Transmembrane</keyword>
<dbReference type="Pfam" id="PF06961">
    <property type="entry name" value="DUF1294"/>
    <property type="match status" value="1"/>
</dbReference>
<name>A0A0C2RSR0_9BACL</name>
<sequence>MDTLIILFYLIMTAVGFMSMRNDKKRAQKNEYRISEKTLWTIAFLGGALGSWVGMSFYRHKTRHTSFRIGMPFLVILYSGLIIWVTG</sequence>
<protein>
    <recommendedName>
        <fullName evidence="4">DUF1294 domain-containing protein</fullName>
    </recommendedName>
</protein>
<dbReference type="AlphaFoldDB" id="A0A0C2RSR0"/>
<dbReference type="STRING" id="135826.KP77_02460"/>
<comment type="caution">
    <text evidence="2">The sequence shown here is derived from an EMBL/GenBank/DDBJ whole genome shotgun (WGS) entry which is preliminary data.</text>
</comment>
<feature type="transmembrane region" description="Helical" evidence="1">
    <location>
        <begin position="6"/>
        <end position="22"/>
    </location>
</feature>
<evidence type="ECO:0000313" key="2">
    <source>
        <dbReference type="EMBL" id="KIL53270.1"/>
    </source>
</evidence>
<feature type="transmembrane region" description="Helical" evidence="1">
    <location>
        <begin position="69"/>
        <end position="86"/>
    </location>
</feature>
<reference evidence="2 3" key="1">
    <citation type="submission" date="2015-01" db="EMBL/GenBank/DDBJ databases">
        <title>Genome sequence of Jeotgalibacillus alimentarius.</title>
        <authorList>
            <person name="Goh K.M."/>
            <person name="Chan K.-G."/>
            <person name="Yaakop A.S."/>
            <person name="Ee R."/>
            <person name="Gan H.M."/>
            <person name="Chan C.S."/>
        </authorList>
    </citation>
    <scope>NUCLEOTIDE SEQUENCE [LARGE SCALE GENOMIC DNA]</scope>
    <source>
        <strain evidence="2 3">YKJ-13</strain>
    </source>
</reference>
<dbReference type="PATRIC" id="fig|135826.4.peg.249"/>
<dbReference type="RefSeq" id="WP_041120949.1">
    <property type="nucleotide sequence ID" value="NZ_JXRQ01000008.1"/>
</dbReference>
<evidence type="ECO:0000313" key="3">
    <source>
        <dbReference type="Proteomes" id="UP000031950"/>
    </source>
</evidence>
<evidence type="ECO:0000256" key="1">
    <source>
        <dbReference type="SAM" id="Phobius"/>
    </source>
</evidence>
<dbReference type="EMBL" id="JXRQ01000008">
    <property type="protein sequence ID" value="KIL53270.1"/>
    <property type="molecule type" value="Genomic_DNA"/>
</dbReference>
<feature type="transmembrane region" description="Helical" evidence="1">
    <location>
        <begin position="38"/>
        <end position="57"/>
    </location>
</feature>
<gene>
    <name evidence="2" type="ORF">KP77_02460</name>
</gene>